<keyword evidence="8" id="KW-0812">Transmembrane</keyword>
<dbReference type="PROSITE" id="PS00775">
    <property type="entry name" value="GLYCOSYL_HYDROL_F3"/>
    <property type="match status" value="1"/>
</dbReference>
<dbReference type="PRINTS" id="PR00133">
    <property type="entry name" value="GLHYDRLASE3"/>
</dbReference>
<dbReference type="InterPro" id="IPR002772">
    <property type="entry name" value="Glyco_hydro_3_C"/>
</dbReference>
<dbReference type="Gene3D" id="3.20.20.300">
    <property type="entry name" value="Glycoside hydrolase, family 3, N-terminal domain"/>
    <property type="match status" value="1"/>
</dbReference>
<sequence length="801" mass="86679">MGKRMKKVLASAMSLSMVASMAMSGVSATTSRVDSLLSNMSLRQKITQMMMVDFRQWKTADEEAKSDFTKMNSEVQKIVEDYDFGSVIFFANNIKETEQSFNLTMDLQKAATKDNGIPLLITTDQEGGIVYRLGSGTALPGNMALGATGDVNNAKIAGEIIGSELSSLGINTTLAPVVDVNNNANNPVIGLRSYGEDAEMVGKMASAEIEGLAEYNVIGCAKHFPGHGDTATDSHYGLPMVNKSKEELLNNELKPYQVAIDQGIEMIMSAHILYPQLDDTTVHSDKTGKEEKLPSTLSHKILTDLLKGEMGFNGVVVTDAMNMAGIAATYDEVQAVKLAINAGVDLICMPTNITCLEDMSKLDAIIDGVEKAVNDGEIQESRLDDAVTRVLTLKENKGILDWKESNYSLEKALATVGCDENRAKEREIAAKAVTVVKNENNTLPLNVTKKSKVLLVAAENNQRSLMKYGVERAKKAGLIPDGAEVKVTRYMDRTLASDATVINADGSTYTSAMTDLLDWCDTLVVVSDNSGLNVKKAHYENNYTGTPYNLVDYVEKSDSNKTTVVISANKPYDVQMYPNADAIMAVYGSKGDPTEQLIGGATGSTSASGPNITAGVEVAFGVFGSSGKLPVSIPKYVLSTADNGTETGSFSDEILYGNGYGITYDAKTINRDELENKVAELEKLEKGNYTDASWSVFEIALNDAKEVLSKVSSQEDIDEALATLNKAYEALTENKKEEPTNPSDKKDESTNKKDETVKTETKKNTQKSKVKTGDNTAITAFAVMMFISGCVFVLARRKRND</sequence>
<accession>A0A2T3FZB1</accession>
<feature type="region of interest" description="Disordered" evidence="7">
    <location>
        <begin position="732"/>
        <end position="770"/>
    </location>
</feature>
<keyword evidence="8" id="KW-1133">Transmembrane helix</keyword>
<comment type="catalytic activity">
    <reaction evidence="1">
        <text>Hydrolysis of terminal non-reducing N-acetyl-D-hexosamine residues in N-acetyl-beta-D-hexosaminides.</text>
        <dbReference type="EC" id="3.2.1.52"/>
    </reaction>
</comment>
<dbReference type="InterPro" id="IPR017853">
    <property type="entry name" value="GH"/>
</dbReference>
<evidence type="ECO:0000256" key="3">
    <source>
        <dbReference type="ARBA" id="ARBA00012663"/>
    </source>
</evidence>
<organism evidence="12 13">
    <name type="scientific">Faecalibacillus intestinalis</name>
    <dbReference type="NCBI Taxonomy" id="1982626"/>
    <lineage>
        <taxon>Bacteria</taxon>
        <taxon>Bacillati</taxon>
        <taxon>Bacillota</taxon>
        <taxon>Erysipelotrichia</taxon>
        <taxon>Erysipelotrichales</taxon>
        <taxon>Coprobacillaceae</taxon>
        <taxon>Faecalibacillus</taxon>
    </lineage>
</organism>
<dbReference type="GO" id="GO:0004563">
    <property type="term" value="F:beta-N-acetylhexosaminidase activity"/>
    <property type="evidence" value="ECO:0007669"/>
    <property type="project" value="UniProtKB-EC"/>
</dbReference>
<dbReference type="Proteomes" id="UP000240974">
    <property type="component" value="Unassembled WGS sequence"/>
</dbReference>
<dbReference type="EC" id="3.2.1.52" evidence="3"/>
<gene>
    <name evidence="12" type="ORF">C7U54_08100</name>
</gene>
<dbReference type="SUPFAM" id="SSF52279">
    <property type="entry name" value="Beta-D-glucan exohydrolase, C-terminal domain"/>
    <property type="match status" value="1"/>
</dbReference>
<evidence type="ECO:0000259" key="10">
    <source>
        <dbReference type="Pfam" id="PF00933"/>
    </source>
</evidence>
<evidence type="ECO:0000256" key="8">
    <source>
        <dbReference type="SAM" id="Phobius"/>
    </source>
</evidence>
<reference evidence="12 13" key="1">
    <citation type="journal article" date="2019" name="Int. J. Syst. Evol. Microbiol.">
        <title>Faecalibacillus intestinalis gen. nov., sp. nov. and Faecalibacillus faecis sp. nov., isolated from human faeces.</title>
        <authorList>
            <person name="Seo B."/>
            <person name="Jeon K."/>
            <person name="Baek I."/>
            <person name="Lee Y.M."/>
            <person name="Baek K."/>
            <person name="Ko G."/>
        </authorList>
    </citation>
    <scope>NUCLEOTIDE SEQUENCE [LARGE SCALE GENOMIC DNA]</scope>
    <source>
        <strain evidence="12 13">SNUG30099</strain>
    </source>
</reference>
<proteinExistence type="inferred from homology"/>
<protein>
    <recommendedName>
        <fullName evidence="3">beta-N-acetylhexosaminidase</fullName>
        <ecNumber evidence="3">3.2.1.52</ecNumber>
    </recommendedName>
</protein>
<dbReference type="InterPro" id="IPR019800">
    <property type="entry name" value="Glyco_hydro_3_AS"/>
</dbReference>
<comment type="caution">
    <text evidence="12">The sequence shown here is derived from an EMBL/GenBank/DDBJ whole genome shotgun (WGS) entry which is preliminary data.</text>
</comment>
<feature type="domain" description="Glycoside hydrolase family 3 C-terminal" evidence="11">
    <location>
        <begin position="434"/>
        <end position="664"/>
    </location>
</feature>
<keyword evidence="5 6" id="KW-0326">Glycosidase</keyword>
<dbReference type="RefSeq" id="WP_107029943.1">
    <property type="nucleotide sequence ID" value="NZ_PYLQ01000010.1"/>
</dbReference>
<keyword evidence="9" id="KW-0732">Signal</keyword>
<dbReference type="AlphaFoldDB" id="A0A2T3FZB1"/>
<keyword evidence="4 6" id="KW-0378">Hydrolase</keyword>
<feature type="transmembrane region" description="Helical" evidence="8">
    <location>
        <begin position="777"/>
        <end position="795"/>
    </location>
</feature>
<dbReference type="InterPro" id="IPR036881">
    <property type="entry name" value="Glyco_hydro_3_C_sf"/>
</dbReference>
<dbReference type="InterPro" id="IPR036962">
    <property type="entry name" value="Glyco_hydro_3_N_sf"/>
</dbReference>
<dbReference type="Pfam" id="PF01915">
    <property type="entry name" value="Glyco_hydro_3_C"/>
    <property type="match status" value="1"/>
</dbReference>
<evidence type="ECO:0000256" key="5">
    <source>
        <dbReference type="ARBA" id="ARBA00023295"/>
    </source>
</evidence>
<dbReference type="InterPro" id="IPR050226">
    <property type="entry name" value="NagZ_Beta-hexosaminidase"/>
</dbReference>
<feature type="chain" id="PRO_5039104024" description="beta-N-acetylhexosaminidase" evidence="9">
    <location>
        <begin position="23"/>
        <end position="801"/>
    </location>
</feature>
<dbReference type="Gene3D" id="1.20.1270.70">
    <property type="entry name" value="Designed single chain three-helix bundle"/>
    <property type="match status" value="1"/>
</dbReference>
<dbReference type="Pfam" id="PF00933">
    <property type="entry name" value="Glyco_hydro_3"/>
    <property type="match status" value="1"/>
</dbReference>
<dbReference type="EMBL" id="PYLQ01000010">
    <property type="protein sequence ID" value="PST40654.1"/>
    <property type="molecule type" value="Genomic_DNA"/>
</dbReference>
<dbReference type="Gene3D" id="3.40.50.1700">
    <property type="entry name" value="Glycoside hydrolase family 3 C-terminal domain"/>
    <property type="match status" value="1"/>
</dbReference>
<feature type="domain" description="Glycoside hydrolase family 3 N-terminal" evidence="10">
    <location>
        <begin position="42"/>
        <end position="393"/>
    </location>
</feature>
<evidence type="ECO:0000259" key="11">
    <source>
        <dbReference type="Pfam" id="PF01915"/>
    </source>
</evidence>
<dbReference type="InterPro" id="IPR001764">
    <property type="entry name" value="Glyco_hydro_3_N"/>
</dbReference>
<feature type="compositionally biased region" description="Basic and acidic residues" evidence="7">
    <location>
        <begin position="732"/>
        <end position="763"/>
    </location>
</feature>
<dbReference type="SUPFAM" id="SSF51445">
    <property type="entry name" value="(Trans)glycosidases"/>
    <property type="match status" value="1"/>
</dbReference>
<evidence type="ECO:0000256" key="4">
    <source>
        <dbReference type="ARBA" id="ARBA00022801"/>
    </source>
</evidence>
<evidence type="ECO:0000256" key="9">
    <source>
        <dbReference type="SAM" id="SignalP"/>
    </source>
</evidence>
<dbReference type="FunFam" id="3.20.20.300:FF:000014">
    <property type="entry name" value="Beta-hexosaminidase, lipoprotein"/>
    <property type="match status" value="1"/>
</dbReference>
<dbReference type="PANTHER" id="PTHR30480:SF13">
    <property type="entry name" value="BETA-HEXOSAMINIDASE"/>
    <property type="match status" value="1"/>
</dbReference>
<comment type="similarity">
    <text evidence="2 6">Belongs to the glycosyl hydrolase 3 family.</text>
</comment>
<evidence type="ECO:0000313" key="12">
    <source>
        <dbReference type="EMBL" id="PST40654.1"/>
    </source>
</evidence>
<evidence type="ECO:0000256" key="6">
    <source>
        <dbReference type="RuleBase" id="RU361161"/>
    </source>
</evidence>
<keyword evidence="8" id="KW-0472">Membrane</keyword>
<evidence type="ECO:0000256" key="7">
    <source>
        <dbReference type="SAM" id="MobiDB-lite"/>
    </source>
</evidence>
<dbReference type="PANTHER" id="PTHR30480">
    <property type="entry name" value="BETA-HEXOSAMINIDASE-RELATED"/>
    <property type="match status" value="1"/>
</dbReference>
<dbReference type="GO" id="GO:0005975">
    <property type="term" value="P:carbohydrate metabolic process"/>
    <property type="evidence" value="ECO:0007669"/>
    <property type="project" value="InterPro"/>
</dbReference>
<evidence type="ECO:0000256" key="2">
    <source>
        <dbReference type="ARBA" id="ARBA00005336"/>
    </source>
</evidence>
<evidence type="ECO:0000256" key="1">
    <source>
        <dbReference type="ARBA" id="ARBA00001231"/>
    </source>
</evidence>
<evidence type="ECO:0000313" key="13">
    <source>
        <dbReference type="Proteomes" id="UP000240974"/>
    </source>
</evidence>
<keyword evidence="13" id="KW-1185">Reference proteome</keyword>
<feature type="signal peptide" evidence="9">
    <location>
        <begin position="1"/>
        <end position="22"/>
    </location>
</feature>
<dbReference type="GO" id="GO:0009254">
    <property type="term" value="P:peptidoglycan turnover"/>
    <property type="evidence" value="ECO:0007669"/>
    <property type="project" value="TreeGrafter"/>
</dbReference>
<name>A0A2T3FZB1_9FIRM</name>